<dbReference type="PANTHER" id="PTHR32018:SF1">
    <property type="entry name" value="RHAMNOGALACTURONAN ENDOLYASE"/>
    <property type="match status" value="1"/>
</dbReference>
<dbReference type="GO" id="GO:0005576">
    <property type="term" value="C:extracellular region"/>
    <property type="evidence" value="ECO:0007669"/>
    <property type="project" value="UniProtKB-SubCell"/>
</dbReference>
<evidence type="ECO:0000256" key="5">
    <source>
        <dbReference type="ARBA" id="ARBA00022525"/>
    </source>
</evidence>
<evidence type="ECO:0000256" key="4">
    <source>
        <dbReference type="ARBA" id="ARBA00012437"/>
    </source>
</evidence>
<dbReference type="InterPro" id="IPR014718">
    <property type="entry name" value="GH-type_carb-bd"/>
</dbReference>
<feature type="signal peptide" evidence="7">
    <location>
        <begin position="1"/>
        <end position="23"/>
    </location>
</feature>
<organism evidence="9 10">
    <name type="scientific">Kluyvera genomosp. 3</name>
    <dbReference type="NCBI Taxonomy" id="2774055"/>
    <lineage>
        <taxon>Bacteria</taxon>
        <taxon>Pseudomonadati</taxon>
        <taxon>Pseudomonadota</taxon>
        <taxon>Gammaproteobacteria</taxon>
        <taxon>Enterobacterales</taxon>
        <taxon>Enterobacteriaceae</taxon>
        <taxon>Kluyvera</taxon>
    </lineage>
</organism>
<proteinExistence type="inferred from homology"/>
<evidence type="ECO:0000313" key="9">
    <source>
        <dbReference type="EMBL" id="ASG63525.1"/>
    </source>
</evidence>
<dbReference type="InterPro" id="IPR051850">
    <property type="entry name" value="Polysacch_Lyase_4"/>
</dbReference>
<keyword evidence="7" id="KW-0732">Signal</keyword>
<accession>A0A248KI84</accession>
<dbReference type="InterPro" id="IPR008979">
    <property type="entry name" value="Galactose-bd-like_sf"/>
</dbReference>
<keyword evidence="6 9" id="KW-0456">Lyase</keyword>
<dbReference type="EMBL" id="CP022114">
    <property type="protein sequence ID" value="ASG63525.1"/>
    <property type="molecule type" value="Genomic_DNA"/>
</dbReference>
<dbReference type="InterPro" id="IPR029411">
    <property type="entry name" value="RG-lyase_III"/>
</dbReference>
<keyword evidence="5" id="KW-0964">Secreted</keyword>
<dbReference type="Pfam" id="PF14683">
    <property type="entry name" value="CBM-like"/>
    <property type="match status" value="1"/>
</dbReference>
<dbReference type="InterPro" id="IPR011013">
    <property type="entry name" value="Gal_mutarotase_sf_dom"/>
</dbReference>
<evidence type="ECO:0000256" key="1">
    <source>
        <dbReference type="ARBA" id="ARBA00001324"/>
    </source>
</evidence>
<gene>
    <name evidence="9" type="ORF">CEW81_13855</name>
</gene>
<protein>
    <recommendedName>
        <fullName evidence="4">rhamnogalacturonan endolyase</fullName>
        <ecNumber evidence="4">4.2.2.23</ecNumber>
    </recommendedName>
</protein>
<dbReference type="SUPFAM" id="SSF74650">
    <property type="entry name" value="Galactose mutarotase-like"/>
    <property type="match status" value="1"/>
</dbReference>
<name>A0A248KI84_9ENTR</name>
<dbReference type="PANTHER" id="PTHR32018">
    <property type="entry name" value="RHAMNOGALACTURONATE LYASE FAMILY PROTEIN"/>
    <property type="match status" value="1"/>
</dbReference>
<comment type="similarity">
    <text evidence="3">Belongs to the polysaccharide lyase 4 family.</text>
</comment>
<dbReference type="CDD" id="cd10317">
    <property type="entry name" value="RGL4_C"/>
    <property type="match status" value="1"/>
</dbReference>
<dbReference type="SUPFAM" id="SSF49452">
    <property type="entry name" value="Starch-binding domain-like"/>
    <property type="match status" value="1"/>
</dbReference>
<evidence type="ECO:0000256" key="3">
    <source>
        <dbReference type="ARBA" id="ARBA00010418"/>
    </source>
</evidence>
<dbReference type="SUPFAM" id="SSF49785">
    <property type="entry name" value="Galactose-binding domain-like"/>
    <property type="match status" value="1"/>
</dbReference>
<feature type="chain" id="PRO_5013236026" description="rhamnogalacturonan endolyase" evidence="7">
    <location>
        <begin position="24"/>
        <end position="570"/>
    </location>
</feature>
<dbReference type="Gene3D" id="2.60.120.260">
    <property type="entry name" value="Galactose-binding domain-like"/>
    <property type="match status" value="1"/>
</dbReference>
<dbReference type="GO" id="GO:0005975">
    <property type="term" value="P:carbohydrate metabolic process"/>
    <property type="evidence" value="ECO:0007669"/>
    <property type="project" value="InterPro"/>
</dbReference>
<evidence type="ECO:0000313" key="10">
    <source>
        <dbReference type="Proteomes" id="UP000197098"/>
    </source>
</evidence>
<dbReference type="Proteomes" id="UP000197098">
    <property type="component" value="Chromosome"/>
</dbReference>
<feature type="domain" description="Rhamnogalacturonan lyase" evidence="8">
    <location>
        <begin position="412"/>
        <end position="565"/>
    </location>
</feature>
<dbReference type="AlphaFoldDB" id="A0A248KI84"/>
<evidence type="ECO:0000256" key="6">
    <source>
        <dbReference type="ARBA" id="ARBA00023239"/>
    </source>
</evidence>
<comment type="catalytic activity">
    <reaction evidence="1">
        <text>Endotype eliminative cleavage of L-alpha-rhamnopyranosyl-(1-&gt;4)-alpha-D-galactopyranosyluronic acid bonds of rhamnogalacturonan I domains in ramified hairy regions of pectin leaving L-rhamnopyranose at the reducing end and 4-deoxy-4,5-unsaturated D-galactopyranosyluronic acid at the non-reducing end.</text>
        <dbReference type="EC" id="4.2.2.23"/>
    </reaction>
</comment>
<sequence length="570" mass="64479">MRLTSTASILAILLSTAISPAWAVKFEQQQDKYLIDNGKLKITLAASGNITHLEMGNNNLLAHLSGTQRDPDKIRSGYLDYHSGRVMPFIANKFTLIENTPQRLHIMFQGENPEKLALEYHYIIPQGSNGFYSYVVAKNKTPKPVLVSELRVVYRFDPLRLNHLFNGQRDGIPLLYSALEKLPKIQDETWRLPSGDVYSKYDFAGYQRQLPFWGVYGDGLGAWLIPASPEYFSGDSNKQELLVHQDAIVLNYLTGAHLGSPDMIAPPGWQKLYGPWFMYFNQGDAETLKQDVQRQALAEQRAWPYTWVKDDRYSTQRAEVLGRVLSPTKVNVTLSSSLTEPTDVQTLGYAWSSTSDAQGRIAFNNVVKGQYRLDVYASEGQRPGLLYSTTVNIQDDATVLADITLPPFVAPLWSIGQSDRSASEFRFGNAPRGWQWQHRVPASLAFDIGRSDPHQDWYYAQTQPGDWSIRFSDTADRQPRYLNVAFAAVSNFGMDHPTKPVMQVLLNNKVIKTLAYENDKAIYRGATRSGKYHNEKIELPADKMVNGNNTVTFRLQGGAFMYDFISWSKK</sequence>
<evidence type="ECO:0000256" key="7">
    <source>
        <dbReference type="SAM" id="SignalP"/>
    </source>
</evidence>
<reference evidence="9 10" key="1">
    <citation type="submission" date="2017-06" db="EMBL/GenBank/DDBJ databases">
        <title>Origin of plasmid-mediated fosfomycin resistance gene fosA3.</title>
        <authorList>
            <person name="Ito R."/>
            <person name="Pacey M.P."/>
            <person name="Doi Y."/>
        </authorList>
    </citation>
    <scope>NUCLEOTIDE SEQUENCE [LARGE SCALE GENOMIC DNA]</scope>
    <source>
        <strain evidence="9 10">YDC799</strain>
    </source>
</reference>
<dbReference type="InterPro" id="IPR013784">
    <property type="entry name" value="Carb-bd-like_fold"/>
</dbReference>
<dbReference type="GO" id="GO:0030246">
    <property type="term" value="F:carbohydrate binding"/>
    <property type="evidence" value="ECO:0007669"/>
    <property type="project" value="InterPro"/>
</dbReference>
<evidence type="ECO:0000259" key="8">
    <source>
        <dbReference type="Pfam" id="PF14683"/>
    </source>
</evidence>
<dbReference type="GO" id="GO:0102210">
    <property type="term" value="F:rhamnogalacturonan endolyase activity"/>
    <property type="evidence" value="ECO:0007669"/>
    <property type="project" value="UniProtKB-EC"/>
</dbReference>
<dbReference type="EC" id="4.2.2.23" evidence="4"/>
<comment type="subcellular location">
    <subcellularLocation>
        <location evidence="2">Secreted</location>
    </subcellularLocation>
</comment>
<evidence type="ECO:0000256" key="2">
    <source>
        <dbReference type="ARBA" id="ARBA00004613"/>
    </source>
</evidence>
<dbReference type="Gene3D" id="2.70.98.10">
    <property type="match status" value="1"/>
</dbReference>
<dbReference type="CDD" id="cd10320">
    <property type="entry name" value="RGL4_N"/>
    <property type="match status" value="1"/>
</dbReference>